<feature type="transmembrane region" description="Helical" evidence="2">
    <location>
        <begin position="294"/>
        <end position="313"/>
    </location>
</feature>
<feature type="transmembrane region" description="Helical" evidence="2">
    <location>
        <begin position="87"/>
        <end position="106"/>
    </location>
</feature>
<feature type="transmembrane region" description="Helical" evidence="2">
    <location>
        <begin position="143"/>
        <end position="165"/>
    </location>
</feature>
<feature type="transmembrane region" description="Helical" evidence="2">
    <location>
        <begin position="239"/>
        <end position="259"/>
    </location>
</feature>
<dbReference type="PANTHER" id="PTHR34821">
    <property type="entry name" value="INNER MEMBRANE PROTEIN YDCZ"/>
    <property type="match status" value="1"/>
</dbReference>
<comment type="caution">
    <text evidence="3">The sequence shown here is derived from an EMBL/GenBank/DDBJ whole genome shotgun (WGS) entry which is preliminary data.</text>
</comment>
<feature type="compositionally biased region" description="Low complexity" evidence="1">
    <location>
        <begin position="325"/>
        <end position="349"/>
    </location>
</feature>
<feature type="transmembrane region" description="Helical" evidence="2">
    <location>
        <begin position="171"/>
        <end position="191"/>
    </location>
</feature>
<keyword evidence="2" id="KW-0812">Transmembrane</keyword>
<feature type="transmembrane region" description="Helical" evidence="2">
    <location>
        <begin position="112"/>
        <end position="131"/>
    </location>
</feature>
<name>A0ABS1NBZ8_9ACTN</name>
<protein>
    <submittedName>
        <fullName evidence="3">DMT family transporter</fullName>
    </submittedName>
</protein>
<dbReference type="PANTHER" id="PTHR34821:SF2">
    <property type="entry name" value="INNER MEMBRANE PROTEIN YDCZ"/>
    <property type="match status" value="1"/>
</dbReference>
<accession>A0ABS1NBZ8</accession>
<evidence type="ECO:0000313" key="4">
    <source>
        <dbReference type="Proteomes" id="UP000634229"/>
    </source>
</evidence>
<dbReference type="Pfam" id="PF04657">
    <property type="entry name" value="DMT_YdcZ"/>
    <property type="match status" value="2"/>
</dbReference>
<feature type="transmembrane region" description="Helical" evidence="2">
    <location>
        <begin position="264"/>
        <end position="282"/>
    </location>
</feature>
<proteinExistence type="predicted"/>
<feature type="transmembrane region" description="Helical" evidence="2">
    <location>
        <begin position="203"/>
        <end position="227"/>
    </location>
</feature>
<feature type="region of interest" description="Disordered" evidence="1">
    <location>
        <begin position="320"/>
        <end position="355"/>
    </location>
</feature>
<keyword evidence="2" id="KW-1133">Transmembrane helix</keyword>
<gene>
    <name evidence="3" type="ORF">JK363_13130</name>
</gene>
<dbReference type="RefSeq" id="WP_201875006.1">
    <property type="nucleotide sequence ID" value="NZ_JAERRF010000006.1"/>
</dbReference>
<keyword evidence="2" id="KW-0472">Membrane</keyword>
<sequence length="355" mass="35591">MYAVWLLLAVFAGGLIAVQSRLNGELAHGMHDPYAAALISFGSGLVVIAAGLLIAGARRAGRRGAAEGPERTGPGAVVRAVREGRMMWWQVLGGCGGALLVLSQALTVTALGVALFTVAVVAGQTAAGLAVDRKGLGPAGPQSLTAPRIIGSVLVLAAVGVSTAGKLSADFPLWMLALPLMAGACVSWQQAVNGHVRVATGSAPIATFTNFAVGATVLATVFAVHSVVVHPPRAFAADWYVYCGGPIGIVVIGIAIAAVHQLGVLILGLATITGQLLGSLALNTAFPRAGAEVTASTFVGIAVALVAIAIAALPRRRGRGSRTVATGTPNATAAPSTAAQSSASRSAATEPRARR</sequence>
<dbReference type="EMBL" id="JAERRF010000006">
    <property type="protein sequence ID" value="MBL1097610.1"/>
    <property type="molecule type" value="Genomic_DNA"/>
</dbReference>
<organism evidence="3 4">
    <name type="scientific">Streptomyces coffeae</name>
    <dbReference type="NCBI Taxonomy" id="621382"/>
    <lineage>
        <taxon>Bacteria</taxon>
        <taxon>Bacillati</taxon>
        <taxon>Actinomycetota</taxon>
        <taxon>Actinomycetes</taxon>
        <taxon>Kitasatosporales</taxon>
        <taxon>Streptomycetaceae</taxon>
        <taxon>Streptomyces</taxon>
    </lineage>
</organism>
<dbReference type="InterPro" id="IPR006750">
    <property type="entry name" value="YdcZ"/>
</dbReference>
<evidence type="ECO:0000256" key="2">
    <source>
        <dbReference type="SAM" id="Phobius"/>
    </source>
</evidence>
<evidence type="ECO:0000313" key="3">
    <source>
        <dbReference type="EMBL" id="MBL1097610.1"/>
    </source>
</evidence>
<reference evidence="3 4" key="1">
    <citation type="submission" date="2021-01" db="EMBL/GenBank/DDBJ databases">
        <title>WGS of actinomycetes isolated from Thailand.</title>
        <authorList>
            <person name="Thawai C."/>
        </authorList>
    </citation>
    <scope>NUCLEOTIDE SEQUENCE [LARGE SCALE GENOMIC DNA]</scope>
    <source>
        <strain evidence="3 4">CA1R205</strain>
    </source>
</reference>
<dbReference type="Proteomes" id="UP000634229">
    <property type="component" value="Unassembled WGS sequence"/>
</dbReference>
<evidence type="ECO:0000256" key="1">
    <source>
        <dbReference type="SAM" id="MobiDB-lite"/>
    </source>
</evidence>
<keyword evidence="4" id="KW-1185">Reference proteome</keyword>
<feature type="transmembrane region" description="Helical" evidence="2">
    <location>
        <begin position="33"/>
        <end position="55"/>
    </location>
</feature>